<reference evidence="2 3" key="1">
    <citation type="submission" date="2024-04" db="EMBL/GenBank/DDBJ databases">
        <title>Tritrichomonas musculus Genome.</title>
        <authorList>
            <person name="Alves-Ferreira E."/>
            <person name="Grigg M."/>
            <person name="Lorenzi H."/>
            <person name="Galac M."/>
        </authorList>
    </citation>
    <scope>NUCLEOTIDE SEQUENCE [LARGE SCALE GENOMIC DNA]</scope>
    <source>
        <strain evidence="2 3">EAF2021</strain>
    </source>
</reference>
<feature type="region of interest" description="Disordered" evidence="1">
    <location>
        <begin position="583"/>
        <end position="704"/>
    </location>
</feature>
<protein>
    <recommendedName>
        <fullName evidence="4">TPR Domain containing protein</fullName>
    </recommendedName>
</protein>
<dbReference type="EMBL" id="JAPFFF010000009">
    <property type="protein sequence ID" value="KAK8881793.1"/>
    <property type="molecule type" value="Genomic_DNA"/>
</dbReference>
<dbReference type="InterPro" id="IPR011990">
    <property type="entry name" value="TPR-like_helical_dom_sf"/>
</dbReference>
<evidence type="ECO:0000313" key="3">
    <source>
        <dbReference type="Proteomes" id="UP001470230"/>
    </source>
</evidence>
<dbReference type="PANTHER" id="PTHR44749:SF1">
    <property type="entry name" value="TETRATRICOPEPTIDE-LIKE HELICAL DOMAIN-CONTAINING PROTEIN"/>
    <property type="match status" value="1"/>
</dbReference>
<feature type="compositionally biased region" description="Low complexity" evidence="1">
    <location>
        <begin position="595"/>
        <end position="611"/>
    </location>
</feature>
<dbReference type="Gene3D" id="1.25.40.10">
    <property type="entry name" value="Tetratricopeptide repeat domain"/>
    <property type="match status" value="1"/>
</dbReference>
<dbReference type="PANTHER" id="PTHR44749">
    <property type="entry name" value="SUPPRESSOR OF RPS4-RLD 1"/>
    <property type="match status" value="1"/>
</dbReference>
<keyword evidence="3" id="KW-1185">Reference proteome</keyword>
<name>A0ABR2JTK9_9EUKA</name>
<dbReference type="InterPro" id="IPR044650">
    <property type="entry name" value="SRFR1-like"/>
</dbReference>
<accession>A0ABR2JTK9</accession>
<evidence type="ECO:0008006" key="4">
    <source>
        <dbReference type="Google" id="ProtNLM"/>
    </source>
</evidence>
<dbReference type="Proteomes" id="UP001470230">
    <property type="component" value="Unassembled WGS sequence"/>
</dbReference>
<feature type="compositionally biased region" description="Polar residues" evidence="1">
    <location>
        <begin position="654"/>
        <end position="681"/>
    </location>
</feature>
<evidence type="ECO:0000313" key="2">
    <source>
        <dbReference type="EMBL" id="KAK8881793.1"/>
    </source>
</evidence>
<dbReference type="SUPFAM" id="SSF48452">
    <property type="entry name" value="TPR-like"/>
    <property type="match status" value="1"/>
</dbReference>
<gene>
    <name evidence="2" type="ORF">M9Y10_044429</name>
</gene>
<organism evidence="2 3">
    <name type="scientific">Tritrichomonas musculus</name>
    <dbReference type="NCBI Taxonomy" id="1915356"/>
    <lineage>
        <taxon>Eukaryota</taxon>
        <taxon>Metamonada</taxon>
        <taxon>Parabasalia</taxon>
        <taxon>Tritrichomonadida</taxon>
        <taxon>Tritrichomonadidae</taxon>
        <taxon>Tritrichomonas</taxon>
    </lineage>
</organism>
<sequence length="861" mass="97534">MEEKKKKAQFYLLHKGVECMAHGKFNEAVEFYTQALNQAETKEEQVQILCHRWLSYYYLGLHLLMVEDIDSARRIDPDSEMLKSMWCLYFKLCGGSNNAFEGEDQWPQDHQLILNIARATAAICEDVNSSFKFLDRAHLLALNGLNQSAITDYITTSVLEPNLVKVWVEIGTQGYENNRSDLIEETVKKLEELGYSGDFFEAENNIIKHLYEEAFSSIKTPIFNDESSARSIGAHLHYLCGDILNARAFLMVDDEVGCLTQFDSLLLQIIFLLSEPEIPTQVDSTSPYSHFLDHLIHGIYMSLSLPLSSVPADLFIPQFVQRPWINWDTTSYENVQYSECSYPENFDKSIKNIDNVAKLFQKSLFLGNYLARNSINNREQVCLGLSLIQLVQMILKDPFSIDLNVAIATVSHWIRMYDPLAALFMRKETPFVIYLQRRGVKSDLTSYHTRVFKSLKSGLAATADLSMQKKIKSANTPEELYETILSDCCLKVGPNASLFLRFDPLRGVDMGISLPPLHQSFDSSYSKLVAMWAKLMIIIKHGKGDLNDNSTLTDEQNMAILKSIQKQLGAKMKNLFRQYREKNPSKFKTSQEGSNDNNNDNNNNNNDNNNDSQPQSPISEEPKSQSNSISHIDDISTKPTTSSQIEDVPEKHTSSQIAETAANSNANPINSENQQIPSSLEISDFDSIPKMKPPSSPLRSSTATAASENNQALSMIDATDFIYSVMEFLYEWMQITPIAQCSHTIGHVLFSALLMSYLGVEISKPMPMPIALQIEALFAVDLEMFTSLIKQRYPIHFNKSNEIETLPDVESELPTYHHRIQALIKLDWTEIINSMLDKNANLEQTVENANETQFDTSIESV</sequence>
<proteinExistence type="predicted"/>
<evidence type="ECO:0000256" key="1">
    <source>
        <dbReference type="SAM" id="MobiDB-lite"/>
    </source>
</evidence>
<comment type="caution">
    <text evidence="2">The sequence shown here is derived from an EMBL/GenBank/DDBJ whole genome shotgun (WGS) entry which is preliminary data.</text>
</comment>
<feature type="compositionally biased region" description="Polar residues" evidence="1">
    <location>
        <begin position="612"/>
        <end position="630"/>
    </location>
</feature>